<comment type="similarity">
    <text evidence="2 5">Belongs to the peptidase S26 family.</text>
</comment>
<keyword evidence="4 5" id="KW-0378">Hydrolase</keyword>
<feature type="domain" description="Peptidase S26" evidence="6">
    <location>
        <begin position="64"/>
        <end position="209"/>
    </location>
</feature>
<dbReference type="NCBIfam" id="TIGR02227">
    <property type="entry name" value="sigpep_I_bact"/>
    <property type="match status" value="1"/>
</dbReference>
<gene>
    <name evidence="7" type="primary">lepB</name>
    <name evidence="7" type="ORF">QLQ12_18770</name>
</gene>
<dbReference type="EC" id="3.4.21.89" evidence="5"/>
<comment type="catalytic activity">
    <reaction evidence="5">
        <text>Cleavage of hydrophobic, N-terminal signal or leader sequences from secreted and periplasmic proteins.</text>
        <dbReference type="EC" id="3.4.21.89"/>
    </reaction>
</comment>
<evidence type="ECO:0000256" key="4">
    <source>
        <dbReference type="ARBA" id="ARBA00022801"/>
    </source>
</evidence>
<dbReference type="InterPro" id="IPR000223">
    <property type="entry name" value="Pept_S26A_signal_pept_1"/>
</dbReference>
<evidence type="ECO:0000256" key="1">
    <source>
        <dbReference type="ARBA" id="ARBA00004401"/>
    </source>
</evidence>
<dbReference type="PANTHER" id="PTHR43390:SF1">
    <property type="entry name" value="CHLOROPLAST PROCESSING PEPTIDASE"/>
    <property type="match status" value="1"/>
</dbReference>
<accession>A0ABT6WLX6</accession>
<evidence type="ECO:0000313" key="7">
    <source>
        <dbReference type="EMBL" id="MDI6100655.1"/>
    </source>
</evidence>
<evidence type="ECO:0000313" key="8">
    <source>
        <dbReference type="Proteomes" id="UP001241758"/>
    </source>
</evidence>
<evidence type="ECO:0000256" key="5">
    <source>
        <dbReference type="RuleBase" id="RU362042"/>
    </source>
</evidence>
<proteinExistence type="inferred from homology"/>
<keyword evidence="5" id="KW-0472">Membrane</keyword>
<dbReference type="PANTHER" id="PTHR43390">
    <property type="entry name" value="SIGNAL PEPTIDASE I"/>
    <property type="match status" value="1"/>
</dbReference>
<dbReference type="Proteomes" id="UP001241758">
    <property type="component" value="Unassembled WGS sequence"/>
</dbReference>
<dbReference type="SUPFAM" id="SSF51306">
    <property type="entry name" value="LexA/Signal peptidase"/>
    <property type="match status" value="1"/>
</dbReference>
<dbReference type="Gene3D" id="2.10.109.10">
    <property type="entry name" value="Umud Fragment, subunit A"/>
    <property type="match status" value="1"/>
</dbReference>
<dbReference type="InterPro" id="IPR019533">
    <property type="entry name" value="Peptidase_S26"/>
</dbReference>
<keyword evidence="5" id="KW-0812">Transmembrane</keyword>
<evidence type="ECO:0000256" key="3">
    <source>
        <dbReference type="ARBA" id="ARBA00022670"/>
    </source>
</evidence>
<dbReference type="InterPro" id="IPR019756">
    <property type="entry name" value="Pept_S26A_signal_pept_1_Ser-AS"/>
</dbReference>
<comment type="subcellular location">
    <subcellularLocation>
        <location evidence="1">Cell membrane</location>
        <topology evidence="1">Single-pass type II membrane protein</topology>
    </subcellularLocation>
    <subcellularLocation>
        <location evidence="5">Membrane</location>
        <topology evidence="5">Single-pass type II membrane protein</topology>
    </subcellularLocation>
</comment>
<comment type="caution">
    <text evidence="7">The sequence shown here is derived from an EMBL/GenBank/DDBJ whole genome shotgun (WGS) entry which is preliminary data.</text>
</comment>
<keyword evidence="5" id="KW-1133">Transmembrane helix</keyword>
<dbReference type="GO" id="GO:0009003">
    <property type="term" value="F:signal peptidase activity"/>
    <property type="evidence" value="ECO:0007669"/>
    <property type="project" value="UniProtKB-EC"/>
</dbReference>
<organism evidence="7 8">
    <name type="scientific">Actinoplanes sandaracinus</name>
    <dbReference type="NCBI Taxonomy" id="3045177"/>
    <lineage>
        <taxon>Bacteria</taxon>
        <taxon>Bacillati</taxon>
        <taxon>Actinomycetota</taxon>
        <taxon>Actinomycetes</taxon>
        <taxon>Micromonosporales</taxon>
        <taxon>Micromonosporaceae</taxon>
        <taxon>Actinoplanes</taxon>
    </lineage>
</organism>
<dbReference type="Pfam" id="PF10502">
    <property type="entry name" value="Peptidase_S26"/>
    <property type="match status" value="1"/>
</dbReference>
<keyword evidence="3 5" id="KW-0645">Protease</keyword>
<dbReference type="EMBL" id="JASCTH010000011">
    <property type="protein sequence ID" value="MDI6100655.1"/>
    <property type="molecule type" value="Genomic_DNA"/>
</dbReference>
<dbReference type="InterPro" id="IPR036286">
    <property type="entry name" value="LexA/Signal_pep-like_sf"/>
</dbReference>
<dbReference type="PRINTS" id="PR00727">
    <property type="entry name" value="LEADERPTASE"/>
</dbReference>
<dbReference type="RefSeq" id="WP_282761476.1">
    <property type="nucleotide sequence ID" value="NZ_JASCTH010000011.1"/>
</dbReference>
<evidence type="ECO:0000256" key="2">
    <source>
        <dbReference type="ARBA" id="ARBA00009370"/>
    </source>
</evidence>
<protein>
    <recommendedName>
        <fullName evidence="5">Signal peptidase I</fullName>
        <ecNumber evidence="5">3.4.21.89</ecNumber>
    </recommendedName>
</protein>
<feature type="transmembrane region" description="Helical" evidence="5">
    <location>
        <begin position="62"/>
        <end position="85"/>
    </location>
</feature>
<reference evidence="7 8" key="1">
    <citation type="submission" date="2023-05" db="EMBL/GenBank/DDBJ databases">
        <title>Actinoplanes sp. NEAU-A12 genome sequencing.</title>
        <authorList>
            <person name="Wang Z.-S."/>
        </authorList>
    </citation>
    <scope>NUCLEOTIDE SEQUENCE [LARGE SCALE GENOMIC DNA]</scope>
    <source>
        <strain evidence="7 8">NEAU-A12</strain>
    </source>
</reference>
<dbReference type="CDD" id="cd06530">
    <property type="entry name" value="S26_SPase_I"/>
    <property type="match status" value="1"/>
</dbReference>
<sequence>MRAVAYRVLRFAVRGRREQGGPWGEAVLAEFDQTTGTAAALRWAAGGLRVATRERYTRRPTAYRLALAAVALLVAALSGVTVNYVPSSSMEPTLTVASRHLVDKVSFHLTGLDYGDIVIHPLPDHPEQETERRVMAVAGDRVDCRDGRVFRNGAAVEEPYLPSGMATECLSVTVPHGALYTLGDNRDVANDSRFSGFVPEDSVIGRVVLFG</sequence>
<dbReference type="PROSITE" id="PS00501">
    <property type="entry name" value="SPASE_I_1"/>
    <property type="match status" value="1"/>
</dbReference>
<keyword evidence="8" id="KW-1185">Reference proteome</keyword>
<evidence type="ECO:0000259" key="6">
    <source>
        <dbReference type="Pfam" id="PF10502"/>
    </source>
</evidence>
<name>A0ABT6WLX6_9ACTN</name>